<accession>A0A8K0HCR7</accession>
<protein>
    <submittedName>
        <fullName evidence="1">Uncharacterized protein</fullName>
    </submittedName>
</protein>
<keyword evidence="2" id="KW-1185">Reference proteome</keyword>
<dbReference type="AlphaFoldDB" id="A0A8K0HCR7"/>
<evidence type="ECO:0000313" key="1">
    <source>
        <dbReference type="EMBL" id="KAF3449981.1"/>
    </source>
</evidence>
<reference evidence="1" key="1">
    <citation type="submission" date="2020-03" db="EMBL/GenBank/DDBJ databases">
        <title>A high-quality chromosome-level genome assembly of a woody plant with both climbing and erect habits, Rhamnella rubrinervis.</title>
        <authorList>
            <person name="Lu Z."/>
            <person name="Yang Y."/>
            <person name="Zhu X."/>
            <person name="Sun Y."/>
        </authorList>
    </citation>
    <scope>NUCLEOTIDE SEQUENCE</scope>
    <source>
        <strain evidence="1">BYM</strain>
        <tissue evidence="1">Leaf</tissue>
    </source>
</reference>
<sequence length="156" mass="17457">MTATMVKILNSDCDVFRQRFGTGSIGIRSPTCSEPFDVNFDGITVDWNSKDWRGSGDGKIQTGDFGGRFLRAMSRSTRVLTRDQKVVWSDLRWNVMGKFGKMTSRVCRGHRPEFEKMIGSLNGSIFALSGEMGTEFEFEMNFAGRLQSGASIQNTD</sequence>
<evidence type="ECO:0000313" key="2">
    <source>
        <dbReference type="Proteomes" id="UP000796880"/>
    </source>
</evidence>
<dbReference type="EMBL" id="VOIH02000003">
    <property type="protein sequence ID" value="KAF3449981.1"/>
    <property type="molecule type" value="Genomic_DNA"/>
</dbReference>
<dbReference type="Proteomes" id="UP000796880">
    <property type="component" value="Unassembled WGS sequence"/>
</dbReference>
<name>A0A8K0HCR7_9ROSA</name>
<gene>
    <name evidence="1" type="ORF">FNV43_RR06060</name>
</gene>
<proteinExistence type="predicted"/>
<organism evidence="1 2">
    <name type="scientific">Rhamnella rubrinervis</name>
    <dbReference type="NCBI Taxonomy" id="2594499"/>
    <lineage>
        <taxon>Eukaryota</taxon>
        <taxon>Viridiplantae</taxon>
        <taxon>Streptophyta</taxon>
        <taxon>Embryophyta</taxon>
        <taxon>Tracheophyta</taxon>
        <taxon>Spermatophyta</taxon>
        <taxon>Magnoliopsida</taxon>
        <taxon>eudicotyledons</taxon>
        <taxon>Gunneridae</taxon>
        <taxon>Pentapetalae</taxon>
        <taxon>rosids</taxon>
        <taxon>fabids</taxon>
        <taxon>Rosales</taxon>
        <taxon>Rhamnaceae</taxon>
        <taxon>rhamnoid group</taxon>
        <taxon>Rhamneae</taxon>
        <taxon>Rhamnella</taxon>
    </lineage>
</organism>
<comment type="caution">
    <text evidence="1">The sequence shown here is derived from an EMBL/GenBank/DDBJ whole genome shotgun (WGS) entry which is preliminary data.</text>
</comment>